<dbReference type="InterPro" id="IPR030678">
    <property type="entry name" value="Peptide/Ni-bd"/>
</dbReference>
<dbReference type="PIRSF" id="PIRSF002741">
    <property type="entry name" value="MppA"/>
    <property type="match status" value="1"/>
</dbReference>
<evidence type="ECO:0000256" key="4">
    <source>
        <dbReference type="SAM" id="SignalP"/>
    </source>
</evidence>
<feature type="domain" description="Solute-binding protein family 5" evidence="5">
    <location>
        <begin position="93"/>
        <end position="481"/>
    </location>
</feature>
<dbReference type="GO" id="GO:1904680">
    <property type="term" value="F:peptide transmembrane transporter activity"/>
    <property type="evidence" value="ECO:0007669"/>
    <property type="project" value="TreeGrafter"/>
</dbReference>
<feature type="chain" id="PRO_5038630658" evidence="4">
    <location>
        <begin position="21"/>
        <end position="570"/>
    </location>
</feature>
<dbReference type="PANTHER" id="PTHR30290">
    <property type="entry name" value="PERIPLASMIC BINDING COMPONENT OF ABC TRANSPORTER"/>
    <property type="match status" value="1"/>
</dbReference>
<name>A0A090ITE5_9BACI</name>
<evidence type="ECO:0000256" key="1">
    <source>
        <dbReference type="ARBA" id="ARBA00005695"/>
    </source>
</evidence>
<dbReference type="EMBL" id="CCRF01000038">
    <property type="protein sequence ID" value="CEE00952.1"/>
    <property type="molecule type" value="Genomic_DNA"/>
</dbReference>
<dbReference type="Gene3D" id="3.10.105.10">
    <property type="entry name" value="Dipeptide-binding Protein, Domain 3"/>
    <property type="match status" value="1"/>
</dbReference>
<keyword evidence="2" id="KW-0813">Transport</keyword>
<dbReference type="PANTHER" id="PTHR30290:SF9">
    <property type="entry name" value="OLIGOPEPTIDE-BINDING PROTEIN APPA"/>
    <property type="match status" value="1"/>
</dbReference>
<reference evidence="6 7" key="1">
    <citation type="submission" date="2014-07" db="EMBL/GenBank/DDBJ databases">
        <authorList>
            <person name="Wibberg Daniel"/>
        </authorList>
    </citation>
    <scope>NUCLEOTIDE SEQUENCE [LARGE SCALE GENOMIC DNA]</scope>
</reference>
<evidence type="ECO:0000256" key="3">
    <source>
        <dbReference type="ARBA" id="ARBA00022729"/>
    </source>
</evidence>
<dbReference type="GO" id="GO:0042597">
    <property type="term" value="C:periplasmic space"/>
    <property type="evidence" value="ECO:0007669"/>
    <property type="project" value="UniProtKB-ARBA"/>
</dbReference>
<dbReference type="NCBIfam" id="NF045467">
    <property type="entry name" value="Opp4A"/>
    <property type="match status" value="1"/>
</dbReference>
<comment type="similarity">
    <text evidence="1">Belongs to the bacterial solute-binding protein 5 family.</text>
</comment>
<evidence type="ECO:0000256" key="2">
    <source>
        <dbReference type="ARBA" id="ARBA00022448"/>
    </source>
</evidence>
<dbReference type="PROSITE" id="PS51257">
    <property type="entry name" value="PROKAR_LIPOPROTEIN"/>
    <property type="match status" value="1"/>
</dbReference>
<dbReference type="Gene3D" id="3.90.76.10">
    <property type="entry name" value="Dipeptide-binding Protein, Domain 1"/>
    <property type="match status" value="1"/>
</dbReference>
<keyword evidence="3 4" id="KW-0732">Signal</keyword>
<dbReference type="Proteomes" id="UP000040576">
    <property type="component" value="Unassembled WGS sequence"/>
</dbReference>
<dbReference type="GO" id="GO:0015833">
    <property type="term" value="P:peptide transport"/>
    <property type="evidence" value="ECO:0007669"/>
    <property type="project" value="TreeGrafter"/>
</dbReference>
<protein>
    <submittedName>
        <fullName evidence="6">Oligopeptide-binding protein AppA</fullName>
    </submittedName>
</protein>
<proteinExistence type="inferred from homology"/>
<accession>A0A090ITE5</accession>
<evidence type="ECO:0000313" key="7">
    <source>
        <dbReference type="Proteomes" id="UP000040576"/>
    </source>
</evidence>
<dbReference type="InterPro" id="IPR050034">
    <property type="entry name" value="Opp4A"/>
</dbReference>
<dbReference type="InterPro" id="IPR000914">
    <property type="entry name" value="SBP_5_dom"/>
</dbReference>
<dbReference type="RefSeq" id="WP_034768905.1">
    <property type="nucleotide sequence ID" value="NZ_CCRF01000038.1"/>
</dbReference>
<dbReference type="Gene3D" id="3.40.190.10">
    <property type="entry name" value="Periplasmic binding protein-like II"/>
    <property type="match status" value="1"/>
</dbReference>
<dbReference type="GO" id="GO:0043190">
    <property type="term" value="C:ATP-binding cassette (ABC) transporter complex"/>
    <property type="evidence" value="ECO:0007669"/>
    <property type="project" value="InterPro"/>
</dbReference>
<evidence type="ECO:0000313" key="6">
    <source>
        <dbReference type="EMBL" id="CEE00952.1"/>
    </source>
</evidence>
<gene>
    <name evidence="6" type="primary">appA3</name>
    <name evidence="6" type="ORF">BT1A1_1120</name>
</gene>
<organism evidence="6 7">
    <name type="scientific">Caldibacillus thermoamylovorans</name>
    <dbReference type="NCBI Taxonomy" id="35841"/>
    <lineage>
        <taxon>Bacteria</taxon>
        <taxon>Bacillati</taxon>
        <taxon>Bacillota</taxon>
        <taxon>Bacilli</taxon>
        <taxon>Bacillales</taxon>
        <taxon>Bacillaceae</taxon>
        <taxon>Caldibacillus</taxon>
    </lineage>
</organism>
<keyword evidence="7" id="KW-1185">Reference proteome</keyword>
<feature type="signal peptide" evidence="4">
    <location>
        <begin position="1"/>
        <end position="20"/>
    </location>
</feature>
<sequence length="570" mass="64618">MKKSFLKLTALMLVLSLALAACGGGDKKTSKSSDGGNKSGSQDGGTLTYAMEAEFKGILDVNFYDSQSDSEILTFNTDPLITFDENIKAQPNIAKWETKDNKVFKFTFEKGVKWHNGDELVVDDWIFALETIASIGPDHQRWSNVNTIEGAKEFNEGKADSISGLKKINDYEIEITFDKARANNLENIWQYPLNRKHFADLKGNKNIDDWLASDQVRVNPIGTGPFKIQKVIPGESVELVRFNDYWKGKPKLDKVVVKVIDGSLIVGELENGGVDMSAFHPSLLPEIQKLKNVKIEEVPGLSYYYIGFKLGTFKDGKVVMDKDKYANKQLRQALLYAIDREEWVKEFFSGLGNPVNRPMPSAHWIAADNSELPVNYTYDPEKAKQLLDEAGYKDVDGDGFREDPNGKKFEINFAHYDTGNPTYEARAKAITQYWEEVGIKSKLTMTEVNLYYDQIEKDHETMEAFYGGWGTGADPDPWALWGDDTVWNYPRWVNEEANELLKQAVDVEVVGTDQEKRKNLYVEWQKIFNEEVPALPIMELNDVYAISNKVQGVKITPVGTEDMHKWSIKQ</sequence>
<dbReference type="AlphaFoldDB" id="A0A090ITE5"/>
<dbReference type="SUPFAM" id="SSF53850">
    <property type="entry name" value="Periplasmic binding protein-like II"/>
    <property type="match status" value="1"/>
</dbReference>
<dbReference type="Pfam" id="PF00496">
    <property type="entry name" value="SBP_bac_5"/>
    <property type="match status" value="1"/>
</dbReference>
<dbReference type="InterPro" id="IPR039424">
    <property type="entry name" value="SBP_5"/>
</dbReference>
<evidence type="ECO:0000259" key="5">
    <source>
        <dbReference type="Pfam" id="PF00496"/>
    </source>
</evidence>